<evidence type="ECO:0008006" key="4">
    <source>
        <dbReference type="Google" id="ProtNLM"/>
    </source>
</evidence>
<comment type="caution">
    <text evidence="2">The sequence shown here is derived from an EMBL/GenBank/DDBJ whole genome shotgun (WGS) entry which is preliminary data.</text>
</comment>
<dbReference type="RefSeq" id="WP_257028135.1">
    <property type="nucleotide sequence ID" value="NZ_JACCCQ010000001.1"/>
</dbReference>
<dbReference type="EMBL" id="JACCCQ010000001">
    <property type="protein sequence ID" value="NYF54810.1"/>
    <property type="molecule type" value="Genomic_DNA"/>
</dbReference>
<organism evidence="2 3">
    <name type="scientific">Micromonospora purpureochromogenes</name>
    <dbReference type="NCBI Taxonomy" id="47872"/>
    <lineage>
        <taxon>Bacteria</taxon>
        <taxon>Bacillati</taxon>
        <taxon>Actinomycetota</taxon>
        <taxon>Actinomycetes</taxon>
        <taxon>Micromonosporales</taxon>
        <taxon>Micromonosporaceae</taxon>
        <taxon>Micromonospora</taxon>
    </lineage>
</organism>
<keyword evidence="3" id="KW-1185">Reference proteome</keyword>
<accession>A0ABX2RE81</accession>
<dbReference type="Proteomes" id="UP000631553">
    <property type="component" value="Unassembled WGS sequence"/>
</dbReference>
<protein>
    <recommendedName>
        <fullName evidence="4">DUF4240 domain-containing protein</fullName>
    </recommendedName>
</protein>
<proteinExistence type="predicted"/>
<gene>
    <name evidence="2" type="ORF">HDA35_000641</name>
</gene>
<reference evidence="2 3" key="1">
    <citation type="submission" date="2020-07" db="EMBL/GenBank/DDBJ databases">
        <title>Sequencing the genomes of 1000 actinobacteria strains.</title>
        <authorList>
            <person name="Klenk H.-P."/>
        </authorList>
    </citation>
    <scope>NUCLEOTIDE SEQUENCE [LARGE SCALE GENOMIC DNA]</scope>
    <source>
        <strain evidence="2 3">DSM 43814</strain>
    </source>
</reference>
<sequence>MTDTADAIRVPTVEDQARFWALVEAAWERLGPEPAALRQALATRTRSRTGSTRSSPISGRPAPSCPAGS</sequence>
<evidence type="ECO:0000313" key="2">
    <source>
        <dbReference type="EMBL" id="NYF54810.1"/>
    </source>
</evidence>
<feature type="compositionally biased region" description="Low complexity" evidence="1">
    <location>
        <begin position="41"/>
        <end position="55"/>
    </location>
</feature>
<evidence type="ECO:0000256" key="1">
    <source>
        <dbReference type="SAM" id="MobiDB-lite"/>
    </source>
</evidence>
<feature type="region of interest" description="Disordered" evidence="1">
    <location>
        <begin position="41"/>
        <end position="69"/>
    </location>
</feature>
<evidence type="ECO:0000313" key="3">
    <source>
        <dbReference type="Proteomes" id="UP000631553"/>
    </source>
</evidence>
<name>A0ABX2RE81_9ACTN</name>